<protein>
    <recommendedName>
        <fullName evidence="3">C3H1-type domain-containing protein</fullName>
    </recommendedName>
</protein>
<evidence type="ECO:0000256" key="2">
    <source>
        <dbReference type="SAM" id="MobiDB-lite"/>
    </source>
</evidence>
<dbReference type="SMART" id="SM00356">
    <property type="entry name" value="ZnF_C3H1"/>
    <property type="match status" value="2"/>
</dbReference>
<dbReference type="PROSITE" id="PS50103">
    <property type="entry name" value="ZF_C3H1"/>
    <property type="match status" value="2"/>
</dbReference>
<dbReference type="Gene3D" id="3.30.1370.210">
    <property type="match status" value="1"/>
</dbReference>
<dbReference type="AlphaFoldDB" id="A0AAD7G865"/>
<gene>
    <name evidence="4" type="ORF">B0H17DRAFT_217457</name>
</gene>
<feature type="domain" description="C3H1-type" evidence="3">
    <location>
        <begin position="69"/>
        <end position="96"/>
    </location>
</feature>
<accession>A0AAD7G865</accession>
<keyword evidence="1" id="KW-0862">Zinc</keyword>
<sequence>MTTKPARRSRTTLGSSSNPTAQAMDLPAAKSDVPDKSVVNSPKITHTVKGVKTPTPISKVSTDDLRTKATINETCRRFLRNRCPQGERCPYIHVRPPAEGQLINFRAETAAPISKVSTDDLRTKAIVNETCRLFLGNQCHRGERCPYIHVRPPAEGQPTQPKVGLPVEHLLPGFNRQW</sequence>
<feature type="compositionally biased region" description="Polar residues" evidence="2">
    <location>
        <begin position="11"/>
        <end position="21"/>
    </location>
</feature>
<feature type="domain" description="C3H1-type" evidence="3">
    <location>
        <begin position="130"/>
        <end position="152"/>
    </location>
</feature>
<organism evidence="4 5">
    <name type="scientific">Mycena rosella</name>
    <name type="common">Pink bonnet</name>
    <name type="synonym">Agaricus rosellus</name>
    <dbReference type="NCBI Taxonomy" id="1033263"/>
    <lineage>
        <taxon>Eukaryota</taxon>
        <taxon>Fungi</taxon>
        <taxon>Dikarya</taxon>
        <taxon>Basidiomycota</taxon>
        <taxon>Agaricomycotina</taxon>
        <taxon>Agaricomycetes</taxon>
        <taxon>Agaricomycetidae</taxon>
        <taxon>Agaricales</taxon>
        <taxon>Marasmiineae</taxon>
        <taxon>Mycenaceae</taxon>
        <taxon>Mycena</taxon>
    </lineage>
</organism>
<evidence type="ECO:0000313" key="5">
    <source>
        <dbReference type="Proteomes" id="UP001221757"/>
    </source>
</evidence>
<dbReference type="EMBL" id="JARKIE010000190">
    <property type="protein sequence ID" value="KAJ7669044.1"/>
    <property type="molecule type" value="Genomic_DNA"/>
</dbReference>
<evidence type="ECO:0000313" key="4">
    <source>
        <dbReference type="EMBL" id="KAJ7669044.1"/>
    </source>
</evidence>
<feature type="zinc finger region" description="C3H1-type" evidence="1">
    <location>
        <begin position="130"/>
        <end position="152"/>
    </location>
</feature>
<name>A0AAD7G865_MYCRO</name>
<keyword evidence="1" id="KW-0863">Zinc-finger</keyword>
<feature type="compositionally biased region" description="Basic residues" evidence="2">
    <location>
        <begin position="1"/>
        <end position="10"/>
    </location>
</feature>
<proteinExistence type="predicted"/>
<keyword evidence="1" id="KW-0479">Metal-binding</keyword>
<evidence type="ECO:0000256" key="1">
    <source>
        <dbReference type="PROSITE-ProRule" id="PRU00723"/>
    </source>
</evidence>
<reference evidence="4" key="1">
    <citation type="submission" date="2023-03" db="EMBL/GenBank/DDBJ databases">
        <title>Massive genome expansion in bonnet fungi (Mycena s.s.) driven by repeated elements and novel gene families across ecological guilds.</title>
        <authorList>
            <consortium name="Lawrence Berkeley National Laboratory"/>
            <person name="Harder C.B."/>
            <person name="Miyauchi S."/>
            <person name="Viragh M."/>
            <person name="Kuo A."/>
            <person name="Thoen E."/>
            <person name="Andreopoulos B."/>
            <person name="Lu D."/>
            <person name="Skrede I."/>
            <person name="Drula E."/>
            <person name="Henrissat B."/>
            <person name="Morin E."/>
            <person name="Kohler A."/>
            <person name="Barry K."/>
            <person name="LaButti K."/>
            <person name="Morin E."/>
            <person name="Salamov A."/>
            <person name="Lipzen A."/>
            <person name="Mereny Z."/>
            <person name="Hegedus B."/>
            <person name="Baldrian P."/>
            <person name="Stursova M."/>
            <person name="Weitz H."/>
            <person name="Taylor A."/>
            <person name="Grigoriev I.V."/>
            <person name="Nagy L.G."/>
            <person name="Martin F."/>
            <person name="Kauserud H."/>
        </authorList>
    </citation>
    <scope>NUCLEOTIDE SEQUENCE</scope>
    <source>
        <strain evidence="4">CBHHK067</strain>
    </source>
</reference>
<evidence type="ECO:0000259" key="3">
    <source>
        <dbReference type="PROSITE" id="PS50103"/>
    </source>
</evidence>
<comment type="caution">
    <text evidence="4">The sequence shown here is derived from an EMBL/GenBank/DDBJ whole genome shotgun (WGS) entry which is preliminary data.</text>
</comment>
<dbReference type="Pfam" id="PF00642">
    <property type="entry name" value="zf-CCCH"/>
    <property type="match status" value="1"/>
</dbReference>
<feature type="region of interest" description="Disordered" evidence="2">
    <location>
        <begin position="1"/>
        <end position="40"/>
    </location>
</feature>
<dbReference type="InterPro" id="IPR000571">
    <property type="entry name" value="Znf_CCCH"/>
</dbReference>
<keyword evidence="5" id="KW-1185">Reference proteome</keyword>
<dbReference type="Proteomes" id="UP001221757">
    <property type="component" value="Unassembled WGS sequence"/>
</dbReference>
<dbReference type="GO" id="GO:0008270">
    <property type="term" value="F:zinc ion binding"/>
    <property type="evidence" value="ECO:0007669"/>
    <property type="project" value="UniProtKB-KW"/>
</dbReference>
<feature type="zinc finger region" description="C3H1-type" evidence="1">
    <location>
        <begin position="69"/>
        <end position="96"/>
    </location>
</feature>